<sequence>MPYEVDLAFRVEEALADLPERGRQEVMEVIAGVLVRPDSWPAPGGWAGALAFGPRSWVAFTAHLDGIEVYDAGWAGPA</sequence>
<dbReference type="RefSeq" id="WP_242775439.1">
    <property type="nucleotide sequence ID" value="NZ_JALDAY010000015.1"/>
</dbReference>
<name>A0ABS9YL18_9ACTN</name>
<dbReference type="Proteomes" id="UP001165269">
    <property type="component" value="Unassembled WGS sequence"/>
</dbReference>
<reference evidence="1" key="1">
    <citation type="submission" date="2022-03" db="EMBL/GenBank/DDBJ databases">
        <title>Streptomyces 7R015 and 7R016 isolated from Barleria lupulina in Thailand.</title>
        <authorList>
            <person name="Kanchanasin P."/>
            <person name="Phongsopitanun W."/>
            <person name="Tanasupawat S."/>
        </authorList>
    </citation>
    <scope>NUCLEOTIDE SEQUENCE</scope>
    <source>
        <strain evidence="1">7R015</strain>
    </source>
</reference>
<comment type="caution">
    <text evidence="1">The sequence shown here is derived from an EMBL/GenBank/DDBJ whole genome shotgun (WGS) entry which is preliminary data.</text>
</comment>
<dbReference type="EMBL" id="JALDAY010000015">
    <property type="protein sequence ID" value="MCI3277604.1"/>
    <property type="molecule type" value="Genomic_DNA"/>
</dbReference>
<accession>A0ABS9YL18</accession>
<keyword evidence="2" id="KW-1185">Reference proteome</keyword>
<evidence type="ECO:0000313" key="2">
    <source>
        <dbReference type="Proteomes" id="UP001165269"/>
    </source>
</evidence>
<evidence type="ECO:0000313" key="1">
    <source>
        <dbReference type="EMBL" id="MCI3277604.1"/>
    </source>
</evidence>
<protein>
    <submittedName>
        <fullName evidence="1">Uncharacterized protein</fullName>
    </submittedName>
</protein>
<proteinExistence type="predicted"/>
<gene>
    <name evidence="1" type="ORF">MQP27_41700</name>
</gene>
<organism evidence="1 2">
    <name type="scientific">Streptomyces cylindrosporus</name>
    <dbReference type="NCBI Taxonomy" id="2927583"/>
    <lineage>
        <taxon>Bacteria</taxon>
        <taxon>Bacillati</taxon>
        <taxon>Actinomycetota</taxon>
        <taxon>Actinomycetes</taxon>
        <taxon>Kitasatosporales</taxon>
        <taxon>Streptomycetaceae</taxon>
        <taxon>Streptomyces</taxon>
    </lineage>
</organism>